<dbReference type="AlphaFoldDB" id="A0A397UGG9"/>
<dbReference type="EMBL" id="QKWP01001384">
    <property type="protein sequence ID" value="RIB09375.1"/>
    <property type="molecule type" value="Genomic_DNA"/>
</dbReference>
<dbReference type="Proteomes" id="UP000266673">
    <property type="component" value="Unassembled WGS sequence"/>
</dbReference>
<proteinExistence type="predicted"/>
<name>A0A397UGG9_9GLOM</name>
<sequence>MSYNQNPDPYIELATQIASLVQQLQVPQTLQVNISLELNTIPYPEFVEETQDPILWLDEIENAFEANLVQEACKIPIIAAKLKGPAATWWRIQRKANWFQKLTQRKQLIGENVDEYYVEKANLIRRLEIGGYCFPEVTKVQHIQEQKHAYEYYSLCMASDLQPINHFSQPSYFKAPTRPIVEEDTYRTIEVLDKLTYLINTMTNQVSYQEQPCQPQPTTHDSSNNRSLYKFSSFAVQTCSYTTSLANYQLSEQVTSVTNYAQRTDGPYSQNIHPTLSNSINNPRLPNDRNNLPLFSSYPKSLSSQVDKLTFQKFVCQDLRTLPIRNKSLNSKIKPRISQSKDHIDLKQQKLKKPKNRIDPYSIIVDIKNQAANITCGQLLTIKNNGRNKVSKGKEVDNYYFGEYNNTRRSPMGKSGAKKETNKEVPCKIDVEMSEPSGKGKSIKTIGVKEKERSMNKDVDRNEEDDSDNKTIIGEEIETIKDKKVNNGKWEERVKKFLEIESEGFKNRWEDKEQTQGSKMDFSSKLAISRRDYEEETETIRGLQIRTFGRFRL</sequence>
<accession>A0A397UGG9</accession>
<evidence type="ECO:0008006" key="3">
    <source>
        <dbReference type="Google" id="ProtNLM"/>
    </source>
</evidence>
<keyword evidence="2" id="KW-1185">Reference proteome</keyword>
<dbReference type="STRING" id="44941.A0A397UGG9"/>
<evidence type="ECO:0000313" key="2">
    <source>
        <dbReference type="Proteomes" id="UP000266673"/>
    </source>
</evidence>
<reference evidence="1 2" key="1">
    <citation type="submission" date="2018-06" db="EMBL/GenBank/DDBJ databases">
        <title>Comparative genomics reveals the genomic features of Rhizophagus irregularis, R. cerebriforme, R. diaphanum and Gigaspora rosea, and their symbiotic lifestyle signature.</title>
        <authorList>
            <person name="Morin E."/>
            <person name="San Clemente H."/>
            <person name="Chen E.C.H."/>
            <person name="De La Providencia I."/>
            <person name="Hainaut M."/>
            <person name="Kuo A."/>
            <person name="Kohler A."/>
            <person name="Murat C."/>
            <person name="Tang N."/>
            <person name="Roy S."/>
            <person name="Loubradou J."/>
            <person name="Henrissat B."/>
            <person name="Grigoriev I.V."/>
            <person name="Corradi N."/>
            <person name="Roux C."/>
            <person name="Martin F.M."/>
        </authorList>
    </citation>
    <scope>NUCLEOTIDE SEQUENCE [LARGE SCALE GENOMIC DNA]</scope>
    <source>
        <strain evidence="1 2">DAOM 194757</strain>
    </source>
</reference>
<organism evidence="1 2">
    <name type="scientific">Gigaspora rosea</name>
    <dbReference type="NCBI Taxonomy" id="44941"/>
    <lineage>
        <taxon>Eukaryota</taxon>
        <taxon>Fungi</taxon>
        <taxon>Fungi incertae sedis</taxon>
        <taxon>Mucoromycota</taxon>
        <taxon>Glomeromycotina</taxon>
        <taxon>Glomeromycetes</taxon>
        <taxon>Diversisporales</taxon>
        <taxon>Gigasporaceae</taxon>
        <taxon>Gigaspora</taxon>
    </lineage>
</organism>
<protein>
    <recommendedName>
        <fullName evidence="3">Retrotransposon gag domain-containing protein</fullName>
    </recommendedName>
</protein>
<gene>
    <name evidence="1" type="ORF">C2G38_2209107</name>
</gene>
<dbReference type="OrthoDB" id="2432760at2759"/>
<evidence type="ECO:0000313" key="1">
    <source>
        <dbReference type="EMBL" id="RIB09375.1"/>
    </source>
</evidence>
<comment type="caution">
    <text evidence="1">The sequence shown here is derived from an EMBL/GenBank/DDBJ whole genome shotgun (WGS) entry which is preliminary data.</text>
</comment>